<keyword evidence="1" id="KW-1133">Transmembrane helix</keyword>
<organism evidence="2 3">
    <name type="scientific">Arcobacter roscoffensis</name>
    <dbReference type="NCBI Taxonomy" id="2961520"/>
    <lineage>
        <taxon>Bacteria</taxon>
        <taxon>Pseudomonadati</taxon>
        <taxon>Campylobacterota</taxon>
        <taxon>Epsilonproteobacteria</taxon>
        <taxon>Campylobacterales</taxon>
        <taxon>Arcobacteraceae</taxon>
        <taxon>Arcobacter</taxon>
    </lineage>
</organism>
<feature type="transmembrane region" description="Helical" evidence="1">
    <location>
        <begin position="274"/>
        <end position="307"/>
    </location>
</feature>
<keyword evidence="1" id="KW-0812">Transmembrane</keyword>
<sequence length="311" mass="34954">MNNTTLKILLYGLLAALFFSSTFIFNKFIAQDGGHWFWSATLRYIYMLLLLCMGFYIFKGYAYLKALFSEFFNHLLFWSIAGSIGFGIFYALICYVAESSPAWVVATTWQFTIISTLFILFFFGKKISKSTWIFVGLVFIGICLINLTYITIDNITSQIFSIFLILIASFAYPIGNQLVWELQNNNEKLSTQRESILKNTFSKVFLLSLGSLPFWLVLSIFFDVGIPSKNQFTSMFLVAIFSGIMATSLFLYARAKANSSSKIALVDSTQSGEVLFTLLFEILFLSILIPSSIGIIGICIVVIGLIGLSLV</sequence>
<proteinExistence type="predicted"/>
<evidence type="ECO:0000256" key="1">
    <source>
        <dbReference type="SAM" id="Phobius"/>
    </source>
</evidence>
<evidence type="ECO:0000313" key="2">
    <source>
        <dbReference type="EMBL" id="UTJ07078.1"/>
    </source>
</evidence>
<feature type="transmembrane region" description="Helical" evidence="1">
    <location>
        <begin position="76"/>
        <end position="97"/>
    </location>
</feature>
<name>A0ABY5E7E6_9BACT</name>
<dbReference type="RefSeq" id="WP_254577257.1">
    <property type="nucleotide sequence ID" value="NZ_CP100595.1"/>
</dbReference>
<feature type="transmembrane region" description="Helical" evidence="1">
    <location>
        <begin position="9"/>
        <end position="29"/>
    </location>
</feature>
<accession>A0ABY5E7E6</accession>
<gene>
    <name evidence="2" type="ORF">NJU99_02990</name>
</gene>
<feature type="transmembrane region" description="Helical" evidence="1">
    <location>
        <begin position="44"/>
        <end position="64"/>
    </location>
</feature>
<dbReference type="InterPro" id="IPR032713">
    <property type="entry name" value="EmrE"/>
</dbReference>
<keyword evidence="3" id="KW-1185">Reference proteome</keyword>
<feature type="transmembrane region" description="Helical" evidence="1">
    <location>
        <begin position="103"/>
        <end position="124"/>
    </location>
</feature>
<feature type="transmembrane region" description="Helical" evidence="1">
    <location>
        <begin position="131"/>
        <end position="152"/>
    </location>
</feature>
<evidence type="ECO:0000313" key="3">
    <source>
        <dbReference type="Proteomes" id="UP001060012"/>
    </source>
</evidence>
<reference evidence="2" key="1">
    <citation type="submission" date="2022-07" db="EMBL/GenBank/DDBJ databases">
        <title>Arcobacter roscoffensis sp. nov., a marine bacterium isolated from coastal seawater collected from Roscoff, France.</title>
        <authorList>
            <person name="Pascual J."/>
            <person name="Lepeaux C."/>
            <person name="Methner A."/>
            <person name="Overmann J."/>
        </authorList>
    </citation>
    <scope>NUCLEOTIDE SEQUENCE</scope>
    <source>
        <strain evidence="2">ARW1-2F2</strain>
    </source>
</reference>
<dbReference type="EMBL" id="CP100595">
    <property type="protein sequence ID" value="UTJ07078.1"/>
    <property type="molecule type" value="Genomic_DNA"/>
</dbReference>
<feature type="transmembrane region" description="Helical" evidence="1">
    <location>
        <begin position="158"/>
        <end position="180"/>
    </location>
</feature>
<keyword evidence="1" id="KW-0472">Membrane</keyword>
<feature type="transmembrane region" description="Helical" evidence="1">
    <location>
        <begin position="201"/>
        <end position="222"/>
    </location>
</feature>
<protein>
    <submittedName>
        <fullName evidence="2">Multidrug resistance efflux transporter family protein</fullName>
    </submittedName>
</protein>
<dbReference type="Pfam" id="PF13536">
    <property type="entry name" value="EmrE"/>
    <property type="match status" value="1"/>
</dbReference>
<feature type="transmembrane region" description="Helical" evidence="1">
    <location>
        <begin position="234"/>
        <end position="253"/>
    </location>
</feature>
<dbReference type="Proteomes" id="UP001060012">
    <property type="component" value="Chromosome"/>
</dbReference>